<dbReference type="InterPro" id="IPR036736">
    <property type="entry name" value="ACP-like_sf"/>
</dbReference>
<sequence>MTIYEQLTEVFRDFFDDEHLVATPELSSNDIALWDSLNHIRLMIAVEAAFGVELKTEEITNLKNVGELANILENKTHS</sequence>
<dbReference type="EMBL" id="LAQL01000023">
    <property type="protein sequence ID" value="KLN58962.1"/>
    <property type="molecule type" value="Genomic_DNA"/>
</dbReference>
<dbReference type="RefSeq" id="WP_047766052.1">
    <property type="nucleotide sequence ID" value="NZ_LAQL01000023.1"/>
</dbReference>
<evidence type="ECO:0000313" key="2">
    <source>
        <dbReference type="Proteomes" id="UP000035444"/>
    </source>
</evidence>
<proteinExistence type="predicted"/>
<dbReference type="OrthoDB" id="9811033at2"/>
<protein>
    <submittedName>
        <fullName evidence="1">Acyl carrier protein</fullName>
    </submittedName>
</protein>
<dbReference type="Proteomes" id="UP000035444">
    <property type="component" value="Unassembled WGS sequence"/>
</dbReference>
<dbReference type="AlphaFoldDB" id="A0A0H2ME98"/>
<keyword evidence="2" id="KW-1185">Reference proteome</keyword>
<evidence type="ECO:0000313" key="1">
    <source>
        <dbReference type="EMBL" id="KLN58962.1"/>
    </source>
</evidence>
<dbReference type="STRING" id="1489064.WH96_20145"/>
<gene>
    <name evidence="1" type="ORF">WH96_20145</name>
</gene>
<organism evidence="1 2">
    <name type="scientific">Kiloniella spongiae</name>
    <dbReference type="NCBI Taxonomy" id="1489064"/>
    <lineage>
        <taxon>Bacteria</taxon>
        <taxon>Pseudomonadati</taxon>
        <taxon>Pseudomonadota</taxon>
        <taxon>Alphaproteobacteria</taxon>
        <taxon>Rhodospirillales</taxon>
        <taxon>Kiloniellaceae</taxon>
        <taxon>Kiloniella</taxon>
    </lineage>
</organism>
<accession>A0A0H2ME98</accession>
<dbReference type="SUPFAM" id="SSF47336">
    <property type="entry name" value="ACP-like"/>
    <property type="match status" value="1"/>
</dbReference>
<reference evidence="1 2" key="1">
    <citation type="submission" date="2015-03" db="EMBL/GenBank/DDBJ databases">
        <title>Genome Sequence of Kiloniella spongiae MEBiC09566, isolated from a marine sponge.</title>
        <authorList>
            <person name="Shao Z."/>
            <person name="Wang L."/>
            <person name="Li X."/>
        </authorList>
    </citation>
    <scope>NUCLEOTIDE SEQUENCE [LARGE SCALE GENOMIC DNA]</scope>
    <source>
        <strain evidence="1 2">MEBiC09566</strain>
    </source>
</reference>
<dbReference type="Gene3D" id="1.10.1200.10">
    <property type="entry name" value="ACP-like"/>
    <property type="match status" value="1"/>
</dbReference>
<name>A0A0H2ME98_9PROT</name>
<comment type="caution">
    <text evidence="1">The sequence shown here is derived from an EMBL/GenBank/DDBJ whole genome shotgun (WGS) entry which is preliminary data.</text>
</comment>